<dbReference type="AlphaFoldDB" id="A0A9X3NK23"/>
<feature type="compositionally biased region" description="Low complexity" evidence="1">
    <location>
        <begin position="305"/>
        <end position="314"/>
    </location>
</feature>
<comment type="caution">
    <text evidence="2">The sequence shown here is derived from an EMBL/GenBank/DDBJ whole genome shotgun (WGS) entry which is preliminary data.</text>
</comment>
<gene>
    <name evidence="2" type="ORF">LG943_02700</name>
</gene>
<accession>A0A9X3NK23</accession>
<organism evidence="2 3">
    <name type="scientific">Streptomonospora mangrovi</name>
    <dbReference type="NCBI Taxonomy" id="2883123"/>
    <lineage>
        <taxon>Bacteria</taxon>
        <taxon>Bacillati</taxon>
        <taxon>Actinomycetota</taxon>
        <taxon>Actinomycetes</taxon>
        <taxon>Streptosporangiales</taxon>
        <taxon>Nocardiopsidaceae</taxon>
        <taxon>Streptomonospora</taxon>
    </lineage>
</organism>
<dbReference type="Proteomes" id="UP001140076">
    <property type="component" value="Unassembled WGS sequence"/>
</dbReference>
<feature type="compositionally biased region" description="Pro residues" evidence="1">
    <location>
        <begin position="293"/>
        <end position="304"/>
    </location>
</feature>
<name>A0A9X3NK23_9ACTN</name>
<proteinExistence type="predicted"/>
<keyword evidence="3" id="KW-1185">Reference proteome</keyword>
<evidence type="ECO:0000256" key="1">
    <source>
        <dbReference type="SAM" id="MobiDB-lite"/>
    </source>
</evidence>
<dbReference type="RefSeq" id="WP_270070527.1">
    <property type="nucleotide sequence ID" value="NZ_JAJAQC010000003.1"/>
</dbReference>
<evidence type="ECO:0000313" key="2">
    <source>
        <dbReference type="EMBL" id="MDA0563244.1"/>
    </source>
</evidence>
<protein>
    <submittedName>
        <fullName evidence="2">Uncharacterized protein</fullName>
    </submittedName>
</protein>
<feature type="compositionally biased region" description="Low complexity" evidence="1">
    <location>
        <begin position="478"/>
        <end position="505"/>
    </location>
</feature>
<evidence type="ECO:0000313" key="3">
    <source>
        <dbReference type="Proteomes" id="UP001140076"/>
    </source>
</evidence>
<feature type="compositionally biased region" description="Low complexity" evidence="1">
    <location>
        <begin position="418"/>
        <end position="436"/>
    </location>
</feature>
<feature type="compositionally biased region" description="Pro residues" evidence="1">
    <location>
        <begin position="315"/>
        <end position="388"/>
    </location>
</feature>
<sequence>MTSDHPRPSSVVALLADIPTTGHLGGTQAARFALDGHDLAGQAGAFVEFARYHTAQGAKVVALYPRWRGEPARRAVAFARGALLSDSVAAVGMDLSPLALSLIADQLAYLSPYLPPGMIAGLADELPRHTLAGGWLRNVANLATIPISVRQHLGSFAPGVTYLAVCSPVPQVGRVNKADPASVVPFRPQEPVQVLHSCGDNVDPSAFEEQFLPVMRAVAVRRLPPQPLGSLYWGSAKYVEFVAFSAHPRALTDPARSVRPTTCSWCGEPAVGPACRFCGAAAGASSAGRTRPPQAPAQPSPGAPAPVAAPHTAPTRPPHPAPAAPHRPQGSPPAHGPAPAHHPAPTPAPAHGPAPHPVPGPPPATGPGAPHRPPTAPHPGPDPAAPQRPRPRYTEPIEDEDLPVPQELPPLHGGPADSAGPPESAALAGPAPAGAAPSPPAPADTAPPGYRLQSAPHAASLPVSALPHAHHRGGGVTGADTGPRAAAAGPAAARPAARSSAASAESADDDRAHDLSIPRAPK</sequence>
<reference evidence="2" key="1">
    <citation type="submission" date="2021-10" db="EMBL/GenBank/DDBJ databases">
        <title>Streptomonospora sp. nov., isolated from mangrove soil.</title>
        <authorList>
            <person name="Chen X."/>
            <person name="Ge X."/>
            <person name="Liu W."/>
        </authorList>
    </citation>
    <scope>NUCLEOTIDE SEQUENCE</scope>
    <source>
        <strain evidence="2">S1-112</strain>
    </source>
</reference>
<feature type="region of interest" description="Disordered" evidence="1">
    <location>
        <begin position="284"/>
        <end position="522"/>
    </location>
</feature>
<dbReference type="EMBL" id="JAJAQC010000003">
    <property type="protein sequence ID" value="MDA0563244.1"/>
    <property type="molecule type" value="Genomic_DNA"/>
</dbReference>